<dbReference type="PANTHER" id="PTHR18952:SF134">
    <property type="entry name" value="CARBONIC ANHYDRASE 15"/>
    <property type="match status" value="1"/>
</dbReference>
<feature type="region of interest" description="Disordered" evidence="5">
    <location>
        <begin position="239"/>
        <end position="265"/>
    </location>
</feature>
<evidence type="ECO:0000256" key="2">
    <source>
        <dbReference type="ARBA" id="ARBA00022723"/>
    </source>
</evidence>
<reference evidence="7" key="2">
    <citation type="journal article" date="2018" name="Environ. Sci. Technol.">
        <title>The Toxicogenome of Hyalella azteca: A Model for Sediment Ecotoxicology and Evolutionary Toxicology.</title>
        <authorList>
            <person name="Poynton H.C."/>
            <person name="Hasenbein S."/>
            <person name="Benoit J.B."/>
            <person name="Sepulveda M.S."/>
            <person name="Poelchau M.F."/>
            <person name="Hughes D.S.T."/>
            <person name="Murali S.C."/>
            <person name="Chen S."/>
            <person name="Glastad K.M."/>
            <person name="Goodisman M.A.D."/>
            <person name="Werren J.H."/>
            <person name="Vineis J.H."/>
            <person name="Bowen J.L."/>
            <person name="Friedrich M."/>
            <person name="Jones J."/>
            <person name="Robertson H.M."/>
            <person name="Feyereisen R."/>
            <person name="Mechler-Hickson A."/>
            <person name="Mathers N."/>
            <person name="Lee C.E."/>
            <person name="Colbourne J.K."/>
            <person name="Biales A."/>
            <person name="Johnston J.S."/>
            <person name="Wellborn G.A."/>
            <person name="Rosendale A.J."/>
            <person name="Cridge A.G."/>
            <person name="Munoz-Torres M.C."/>
            <person name="Bain P.A."/>
            <person name="Manny A.R."/>
            <person name="Major K.M."/>
            <person name="Lambert F.N."/>
            <person name="Vulpe C.D."/>
            <person name="Tuck P."/>
            <person name="Blalock B.J."/>
            <person name="Lin Y.Y."/>
            <person name="Smith M.E."/>
            <person name="Ochoa-Acuna H."/>
            <person name="Chen M.M."/>
            <person name="Childers C.P."/>
            <person name="Qu J."/>
            <person name="Dugan S."/>
            <person name="Lee S.L."/>
            <person name="Chao H."/>
            <person name="Dinh H."/>
            <person name="Han Y."/>
            <person name="Doddapaneni H."/>
            <person name="Worley K.C."/>
            <person name="Muzny D.M."/>
            <person name="Gibbs R.A."/>
            <person name="Richards S."/>
        </authorList>
    </citation>
    <scope>NUCLEOTIDE SEQUENCE</scope>
    <source>
        <strain evidence="7">HAZT.00-mixed</strain>
        <tissue evidence="7">Whole organism</tissue>
    </source>
</reference>
<dbReference type="Pfam" id="PF00194">
    <property type="entry name" value="Carb_anhydrase"/>
    <property type="match status" value="1"/>
</dbReference>
<keyword evidence="2 4" id="KW-0479">Metal-binding</keyword>
<comment type="function">
    <text evidence="4">Reversible hydration of carbon dioxide.</text>
</comment>
<dbReference type="EMBL" id="JQDR03003121">
    <property type="protein sequence ID" value="KAA0202744.1"/>
    <property type="molecule type" value="Genomic_DNA"/>
</dbReference>
<dbReference type="GO" id="GO:0008270">
    <property type="term" value="F:zinc ion binding"/>
    <property type="evidence" value="ECO:0007669"/>
    <property type="project" value="UniProtKB-UniRule"/>
</dbReference>
<comment type="caution">
    <text evidence="7">The sequence shown here is derived from an EMBL/GenBank/DDBJ whole genome shotgun (WGS) entry which is preliminary data.</text>
</comment>
<dbReference type="Proteomes" id="UP000711488">
    <property type="component" value="Unassembled WGS sequence"/>
</dbReference>
<gene>
    <name evidence="7" type="primary">CAH2</name>
    <name evidence="7" type="ORF">HAZT_HAZT000231</name>
</gene>
<dbReference type="EC" id="4.2.1.1" evidence="4"/>
<evidence type="ECO:0000256" key="4">
    <source>
        <dbReference type="RuleBase" id="RU367011"/>
    </source>
</evidence>
<evidence type="ECO:0000259" key="6">
    <source>
        <dbReference type="PROSITE" id="PS51144"/>
    </source>
</evidence>
<dbReference type="PROSITE" id="PS51144">
    <property type="entry name" value="ALPHA_CA_2"/>
    <property type="match status" value="1"/>
</dbReference>
<dbReference type="CDD" id="cd00326">
    <property type="entry name" value="alpha_CA"/>
    <property type="match status" value="1"/>
</dbReference>
<comment type="cofactor">
    <cofactor evidence="4">
        <name>Zn(2+)</name>
        <dbReference type="ChEBI" id="CHEBI:29105"/>
    </cofactor>
</comment>
<keyword evidence="4" id="KW-0456">Lyase</keyword>
<dbReference type="SMART" id="SM01057">
    <property type="entry name" value="Carb_anhydrase"/>
    <property type="match status" value="1"/>
</dbReference>
<proteinExistence type="inferred from homology"/>
<evidence type="ECO:0000256" key="1">
    <source>
        <dbReference type="ARBA" id="ARBA00010718"/>
    </source>
</evidence>
<dbReference type="PANTHER" id="PTHR18952">
    <property type="entry name" value="CARBONIC ANHYDRASE"/>
    <property type="match status" value="1"/>
</dbReference>
<dbReference type="GO" id="GO:0004089">
    <property type="term" value="F:carbonate dehydratase activity"/>
    <property type="evidence" value="ECO:0007669"/>
    <property type="project" value="UniProtKB-UniRule"/>
</dbReference>
<keyword evidence="3 4" id="KW-0862">Zinc</keyword>
<feature type="compositionally biased region" description="Polar residues" evidence="5">
    <location>
        <begin position="243"/>
        <end position="254"/>
    </location>
</feature>
<reference evidence="7" key="1">
    <citation type="submission" date="2014-08" db="EMBL/GenBank/DDBJ databases">
        <authorList>
            <person name="Murali S."/>
            <person name="Richards S."/>
            <person name="Bandaranaike D."/>
            <person name="Bellair M."/>
            <person name="Blankenburg K."/>
            <person name="Chao H."/>
            <person name="Dinh H."/>
            <person name="Doddapaneni H."/>
            <person name="Dugan-Rocha S."/>
            <person name="Elkadiri S."/>
            <person name="Gnanaolivu R."/>
            <person name="Hughes D."/>
            <person name="Lee S."/>
            <person name="Li M."/>
            <person name="Ming W."/>
            <person name="Munidasa M."/>
            <person name="Muniz J."/>
            <person name="Nguyen L."/>
            <person name="Osuji N."/>
            <person name="Pu L.-L."/>
            <person name="Puazo M."/>
            <person name="Skinner E."/>
            <person name="Qu C."/>
            <person name="Quiroz J."/>
            <person name="Raj R."/>
            <person name="Weissenberger G."/>
            <person name="Xin Y."/>
            <person name="Zou X."/>
            <person name="Han Y."/>
            <person name="Worley K."/>
            <person name="Muzny D."/>
            <person name="Gibbs R."/>
        </authorList>
    </citation>
    <scope>NUCLEOTIDE SEQUENCE</scope>
    <source>
        <strain evidence="7">HAZT.00-mixed</strain>
        <tissue evidence="7">Whole organism</tissue>
    </source>
</reference>
<accession>A0A6A0HBT8</accession>
<dbReference type="SUPFAM" id="SSF51069">
    <property type="entry name" value="Carbonic anhydrase"/>
    <property type="match status" value="1"/>
</dbReference>
<dbReference type="PROSITE" id="PS00162">
    <property type="entry name" value="ALPHA_CA_1"/>
    <property type="match status" value="1"/>
</dbReference>
<feature type="domain" description="Alpha-carbonic anhydrase" evidence="6">
    <location>
        <begin position="1"/>
        <end position="264"/>
    </location>
</feature>
<protein>
    <recommendedName>
        <fullName evidence="4">Carbonic anhydrase</fullName>
        <ecNumber evidence="4">4.2.1.1</ecNumber>
    </recommendedName>
</protein>
<dbReference type="InterPro" id="IPR023561">
    <property type="entry name" value="Carbonic_anhydrase_a-class"/>
</dbReference>
<evidence type="ECO:0000256" key="5">
    <source>
        <dbReference type="SAM" id="MobiDB-lite"/>
    </source>
</evidence>
<comment type="similarity">
    <text evidence="1 4">Belongs to the alpha-carbonic anhydrase family.</text>
</comment>
<dbReference type="GO" id="GO:0005886">
    <property type="term" value="C:plasma membrane"/>
    <property type="evidence" value="ECO:0007669"/>
    <property type="project" value="TreeGrafter"/>
</dbReference>
<evidence type="ECO:0000256" key="3">
    <source>
        <dbReference type="ARBA" id="ARBA00022833"/>
    </source>
</evidence>
<dbReference type="AlphaFoldDB" id="A0A6A0HBT8"/>
<comment type="catalytic activity">
    <reaction evidence="4">
        <text>hydrogencarbonate + H(+) = CO2 + H2O</text>
        <dbReference type="Rhea" id="RHEA:10748"/>
        <dbReference type="ChEBI" id="CHEBI:15377"/>
        <dbReference type="ChEBI" id="CHEBI:15378"/>
        <dbReference type="ChEBI" id="CHEBI:16526"/>
        <dbReference type="ChEBI" id="CHEBI:17544"/>
        <dbReference type="EC" id="4.2.1.1"/>
    </reaction>
</comment>
<sequence length="265" mass="30349">MEERKPVNGTIPVTKNNWAKEYPKYCAGHRQSPINIAKHKTPWKWFGRVQPLTLRGYNSVPNSITAVNNLHTLSVTAEYFRKPRIFGGELLSSYEFLNFHFHWGSDETKGSEHTINNVQYPLELHIVHTMVGVPQEKALERSRGLAVLGIFFKLSSIDNPALSRLLNTIPEINLNRNRTANVPNPYALSSLLPDDLSSYYRYEGSLTTPVCNEVVVWTVFEQPLPVSKAQLDALRTLKDHNNEPLQDNYRNPQPLNGRKVYRSWP</sequence>
<dbReference type="InterPro" id="IPR018338">
    <property type="entry name" value="Carbonic_anhydrase_a-class_CS"/>
</dbReference>
<reference evidence="7" key="3">
    <citation type="submission" date="2019-06" db="EMBL/GenBank/DDBJ databases">
        <authorList>
            <person name="Poynton C."/>
            <person name="Hasenbein S."/>
            <person name="Benoit J.B."/>
            <person name="Sepulveda M.S."/>
            <person name="Poelchau M.F."/>
            <person name="Murali S.C."/>
            <person name="Chen S."/>
            <person name="Glastad K.M."/>
            <person name="Werren J.H."/>
            <person name="Vineis J.H."/>
            <person name="Bowen J.L."/>
            <person name="Friedrich M."/>
            <person name="Jones J."/>
            <person name="Robertson H.M."/>
            <person name="Feyereisen R."/>
            <person name="Mechler-Hickson A."/>
            <person name="Mathers N."/>
            <person name="Lee C.E."/>
            <person name="Colbourne J.K."/>
            <person name="Biales A."/>
            <person name="Johnston J.S."/>
            <person name="Wellborn G.A."/>
            <person name="Rosendale A.J."/>
            <person name="Cridge A.G."/>
            <person name="Munoz-Torres M.C."/>
            <person name="Bain P.A."/>
            <person name="Manny A.R."/>
            <person name="Major K.M."/>
            <person name="Lambert F.N."/>
            <person name="Vulpe C.D."/>
            <person name="Tuck P."/>
            <person name="Blalock B.J."/>
            <person name="Lin Y.-Y."/>
            <person name="Smith M.E."/>
            <person name="Ochoa-Acuna H."/>
            <person name="Chen M.-J.M."/>
            <person name="Childers C.P."/>
            <person name="Qu J."/>
            <person name="Dugan S."/>
            <person name="Lee S.L."/>
            <person name="Chao H."/>
            <person name="Dinh H."/>
            <person name="Han Y."/>
            <person name="Doddapaneni H."/>
            <person name="Worley K.C."/>
            <person name="Muzny D.M."/>
            <person name="Gibbs R.A."/>
            <person name="Richards S."/>
        </authorList>
    </citation>
    <scope>NUCLEOTIDE SEQUENCE</scope>
    <source>
        <strain evidence="7">HAZT.00-mixed</strain>
        <tissue evidence="7">Whole organism</tissue>
    </source>
</reference>
<dbReference type="InterPro" id="IPR001148">
    <property type="entry name" value="CA_dom"/>
</dbReference>
<evidence type="ECO:0000313" key="7">
    <source>
        <dbReference type="EMBL" id="KAA0202744.1"/>
    </source>
</evidence>
<organism evidence="7">
    <name type="scientific">Hyalella azteca</name>
    <name type="common">Amphipod</name>
    <dbReference type="NCBI Taxonomy" id="294128"/>
    <lineage>
        <taxon>Eukaryota</taxon>
        <taxon>Metazoa</taxon>
        <taxon>Ecdysozoa</taxon>
        <taxon>Arthropoda</taxon>
        <taxon>Crustacea</taxon>
        <taxon>Multicrustacea</taxon>
        <taxon>Malacostraca</taxon>
        <taxon>Eumalacostraca</taxon>
        <taxon>Peracarida</taxon>
        <taxon>Amphipoda</taxon>
        <taxon>Senticaudata</taxon>
        <taxon>Talitrida</taxon>
        <taxon>Talitroidea</taxon>
        <taxon>Hyalellidae</taxon>
        <taxon>Hyalella</taxon>
    </lineage>
</organism>
<dbReference type="Gene3D" id="3.10.200.10">
    <property type="entry name" value="Alpha carbonic anhydrase"/>
    <property type="match status" value="1"/>
</dbReference>
<name>A0A6A0HBT8_HYAAZ</name>
<dbReference type="InterPro" id="IPR036398">
    <property type="entry name" value="CA_dom_sf"/>
</dbReference>